<feature type="chain" id="PRO_5020716040" description="Haemolysin activator HlyB C-terminal domain-containing protein" evidence="1">
    <location>
        <begin position="19"/>
        <end position="553"/>
    </location>
</feature>
<organism evidence="3 4">
    <name type="scientific">Flavobacterium stagni</name>
    <dbReference type="NCBI Taxonomy" id="2506421"/>
    <lineage>
        <taxon>Bacteria</taxon>
        <taxon>Pseudomonadati</taxon>
        <taxon>Bacteroidota</taxon>
        <taxon>Flavobacteriia</taxon>
        <taxon>Flavobacteriales</taxon>
        <taxon>Flavobacteriaceae</taxon>
        <taxon>Flavobacterium</taxon>
    </lineage>
</organism>
<dbReference type="RefSeq" id="WP_129461910.1">
    <property type="nucleotide sequence ID" value="NZ_SBKN01000006.1"/>
</dbReference>
<keyword evidence="1" id="KW-0732">Signal</keyword>
<dbReference type="AlphaFoldDB" id="A0A4Q1K918"/>
<name>A0A4Q1K918_9FLAO</name>
<dbReference type="Proteomes" id="UP000289857">
    <property type="component" value="Unassembled WGS sequence"/>
</dbReference>
<proteinExistence type="predicted"/>
<feature type="signal peptide" evidence="1">
    <location>
        <begin position="1"/>
        <end position="18"/>
    </location>
</feature>
<dbReference type="OrthoDB" id="9811416at2"/>
<reference evidence="4" key="1">
    <citation type="submission" date="2019-01" db="EMBL/GenBank/DDBJ databases">
        <title>Cytophagaceae bacterium strain CAR-16.</title>
        <authorList>
            <person name="Chen W.-M."/>
        </authorList>
    </citation>
    <scope>NUCLEOTIDE SEQUENCE [LARGE SCALE GENOMIC DNA]</scope>
    <source>
        <strain evidence="4">WWJ-16</strain>
    </source>
</reference>
<feature type="domain" description="Haemolysin activator HlyB C-terminal" evidence="2">
    <location>
        <begin position="408"/>
        <end position="515"/>
    </location>
</feature>
<accession>A0A4Q1K918</accession>
<keyword evidence="4" id="KW-1185">Reference proteome</keyword>
<evidence type="ECO:0000259" key="2">
    <source>
        <dbReference type="Pfam" id="PF03865"/>
    </source>
</evidence>
<dbReference type="Gene3D" id="2.40.160.50">
    <property type="entry name" value="membrane protein fhac: a member of the omp85/tpsb transporter family"/>
    <property type="match status" value="1"/>
</dbReference>
<comment type="caution">
    <text evidence="3">The sequence shown here is derived from an EMBL/GenBank/DDBJ whole genome shotgun (WGS) entry which is preliminary data.</text>
</comment>
<evidence type="ECO:0000313" key="4">
    <source>
        <dbReference type="Proteomes" id="UP000289857"/>
    </source>
</evidence>
<sequence length="553" mass="63926">MNKLFALLFTLASFLSNGQEWLLNMEGSEPNDRQLLLNFPYKKTFESEKELAKYTQQFLTTLHQAGFASAFYQSIQKNSPNNYTYHIHFGNAIRQLYIKEYKSSATTTFAFIPKENIIPFSKSEQYLNQLIQNFEKSGYAFAKIQLTQLQVQQDTLYTTLTYEPGAKRNVNAIVINGYDKFPDSHKKELERLFRNKTLNQETIEKLHKTINQFRFVRSVKYPEILFTKEATQIFTYIEKIKANTFDGYIGFTNNENGKLIFNGYVDGSLLNALNNGEKINVYWKSNGQSQRTFNLLWEQPYIFKSPLALKAQLNIFKQDSTFQNTQTNFDLGYCLSFNSRIYLGYQSAESSDIKNANTANLKDFKNNFLTAQWNWNVKNDQEDASLFPERTLFNFKIGTGKRKTSTLTNSQFLAQLAIQHQFYFNRRNSIQLKNQSFLLQSEHYLTNELFRFGGINSVRGFNENTLQANFLSVLCSEYRYTLSDNLYLHSVIDYGYFQDKTTQTSGNLLGLGFGFGLLNKNGLLNFVYANGSTNNQAVKLSNSIVQISLKTSF</sequence>
<dbReference type="EMBL" id="SBKN01000006">
    <property type="protein sequence ID" value="RXR21945.1"/>
    <property type="molecule type" value="Genomic_DNA"/>
</dbReference>
<gene>
    <name evidence="3" type="ORF">EQG61_10705</name>
</gene>
<evidence type="ECO:0000256" key="1">
    <source>
        <dbReference type="SAM" id="SignalP"/>
    </source>
</evidence>
<dbReference type="InterPro" id="IPR005565">
    <property type="entry name" value="Hemolysn_activator_HlyB_C"/>
</dbReference>
<evidence type="ECO:0000313" key="3">
    <source>
        <dbReference type="EMBL" id="RXR21945.1"/>
    </source>
</evidence>
<protein>
    <recommendedName>
        <fullName evidence="2">Haemolysin activator HlyB C-terminal domain-containing protein</fullName>
    </recommendedName>
</protein>
<dbReference type="Pfam" id="PF03865">
    <property type="entry name" value="ShlB"/>
    <property type="match status" value="1"/>
</dbReference>